<keyword evidence="2" id="KW-1185">Reference proteome</keyword>
<dbReference type="RefSeq" id="XP_036536044.1">
    <property type="nucleotide sequence ID" value="XM_036686832.1"/>
</dbReference>
<evidence type="ECO:0000313" key="2">
    <source>
        <dbReference type="Proteomes" id="UP000547976"/>
    </source>
</evidence>
<organism evidence="1 2">
    <name type="scientific">Gibberella subglutinans</name>
    <name type="common">Fusarium subglutinans</name>
    <dbReference type="NCBI Taxonomy" id="42677"/>
    <lineage>
        <taxon>Eukaryota</taxon>
        <taxon>Fungi</taxon>
        <taxon>Dikarya</taxon>
        <taxon>Ascomycota</taxon>
        <taxon>Pezizomycotina</taxon>
        <taxon>Sordariomycetes</taxon>
        <taxon>Hypocreomycetidae</taxon>
        <taxon>Hypocreales</taxon>
        <taxon>Nectriaceae</taxon>
        <taxon>Fusarium</taxon>
        <taxon>Fusarium fujikuroi species complex</taxon>
    </lineage>
</organism>
<name>A0A8H5PJG2_GIBSU</name>
<protein>
    <submittedName>
        <fullName evidence="1">Uncharacterized protein</fullName>
    </submittedName>
</protein>
<sequence length="172" mass="20181">MQVNQTIIAGVGTDHKLSYKQSSKQPHNNPTTITKAILQAILRALTQRYHKTTQDNQINMPRLKDFQSKKEIDREIRLVKSEIEDVTKEIKDKRWEATKEQTKQLCASCIVTSGPTEYTDEEKAMAQQQFNEHEERALCALHRKENRERRLETLNERIKDLQEFRDNWTGAD</sequence>
<dbReference type="EMBL" id="JAAOAV010000116">
    <property type="protein sequence ID" value="KAF5597592.1"/>
    <property type="molecule type" value="Genomic_DNA"/>
</dbReference>
<dbReference type="AlphaFoldDB" id="A0A8H5PJG2"/>
<dbReference type="OrthoDB" id="5087340at2759"/>
<evidence type="ECO:0000313" key="1">
    <source>
        <dbReference type="EMBL" id="KAF5597592.1"/>
    </source>
</evidence>
<comment type="caution">
    <text evidence="1">The sequence shown here is derived from an EMBL/GenBank/DDBJ whole genome shotgun (WGS) entry which is preliminary data.</text>
</comment>
<accession>A0A8H5PJG2</accession>
<dbReference type="GeneID" id="59321550"/>
<reference evidence="1 2" key="1">
    <citation type="submission" date="2020-05" db="EMBL/GenBank/DDBJ databases">
        <title>Identification and distribution of gene clusters putatively required for synthesis of sphingolipid metabolism inhibitors in phylogenetically diverse species of the filamentous fungus Fusarium.</title>
        <authorList>
            <person name="Kim H.-S."/>
            <person name="Busman M."/>
            <person name="Brown D.W."/>
            <person name="Divon H."/>
            <person name="Uhlig S."/>
            <person name="Proctor R.H."/>
        </authorList>
    </citation>
    <scope>NUCLEOTIDE SEQUENCE [LARGE SCALE GENOMIC DNA]</scope>
    <source>
        <strain evidence="1 2">NRRL 66333</strain>
    </source>
</reference>
<gene>
    <name evidence="1" type="ORF">FSUBG_8424</name>
</gene>
<dbReference type="Proteomes" id="UP000547976">
    <property type="component" value="Unassembled WGS sequence"/>
</dbReference>
<proteinExistence type="predicted"/>